<organism evidence="1 2">
    <name type="scientific">Alloyangia pacifica</name>
    <dbReference type="NCBI Taxonomy" id="311180"/>
    <lineage>
        <taxon>Bacteria</taxon>
        <taxon>Pseudomonadati</taxon>
        <taxon>Pseudomonadota</taxon>
        <taxon>Alphaproteobacteria</taxon>
        <taxon>Rhodobacterales</taxon>
        <taxon>Roseobacteraceae</taxon>
        <taxon>Alloyangia</taxon>
    </lineage>
</organism>
<dbReference type="KEGG" id="ypac:CEW88_23735"/>
<accession>A0A2U8HLL1</accession>
<protein>
    <submittedName>
        <fullName evidence="1">Uncharacterized protein</fullName>
    </submittedName>
</protein>
<evidence type="ECO:0000313" key="1">
    <source>
        <dbReference type="EMBL" id="AWI86777.1"/>
    </source>
</evidence>
<evidence type="ECO:0000313" key="2">
    <source>
        <dbReference type="Proteomes" id="UP000244915"/>
    </source>
</evidence>
<dbReference type="EMBL" id="CP022194">
    <property type="protein sequence ID" value="AWI86777.1"/>
    <property type="molecule type" value="Genomic_DNA"/>
</dbReference>
<geneLocation type="plasmid" evidence="1 2">
    <name>unnamed4</name>
</geneLocation>
<gene>
    <name evidence="1" type="ORF">CEW88_23735</name>
</gene>
<proteinExistence type="predicted"/>
<reference evidence="1 2" key="1">
    <citation type="submission" date="2017-06" db="EMBL/GenBank/DDBJ databases">
        <title>Yangia sp. YSBP01 complete genome sequence.</title>
        <authorList>
            <person name="Woo J.-H."/>
            <person name="Kim H.-S."/>
        </authorList>
    </citation>
    <scope>NUCLEOTIDE SEQUENCE [LARGE SCALE GENOMIC DNA]</scope>
    <source>
        <strain evidence="1 2">YSBP01</strain>
        <plasmid evidence="1 2">unnamed4</plasmid>
    </source>
</reference>
<dbReference type="AlphaFoldDB" id="A0A2U8HLL1"/>
<keyword evidence="1" id="KW-0614">Plasmid</keyword>
<name>A0A2U8HLL1_9RHOB</name>
<dbReference type="Proteomes" id="UP000244915">
    <property type="component" value="Plasmid unnamed4"/>
</dbReference>
<sequence>MFIRELMTRKRDAGCMMECSVIMELETKLWHSCIQLARYWGLVVAGAASRSRHEFNRSLSISDNDPMG</sequence>